<dbReference type="EMBL" id="JBHSAX010000009">
    <property type="protein sequence ID" value="MFC3962167.1"/>
    <property type="molecule type" value="Genomic_DNA"/>
</dbReference>
<dbReference type="InterPro" id="IPR036397">
    <property type="entry name" value="RNaseH_sf"/>
</dbReference>
<evidence type="ECO:0000256" key="2">
    <source>
        <dbReference type="ARBA" id="ARBA00022801"/>
    </source>
</evidence>
<comment type="caution">
    <text evidence="7">The sequence shown here is derived from an EMBL/GenBank/DDBJ whole genome shotgun (WGS) entry which is preliminary data.</text>
</comment>
<dbReference type="SMART" id="SM00479">
    <property type="entry name" value="EXOIII"/>
    <property type="match status" value="1"/>
</dbReference>
<protein>
    <submittedName>
        <fullName evidence="7">Exonuclease domain-containing protein</fullName>
    </submittedName>
</protein>
<dbReference type="PANTHER" id="PTHR30231">
    <property type="entry name" value="DNA POLYMERASE III SUBUNIT EPSILON"/>
    <property type="match status" value="1"/>
</dbReference>
<reference evidence="8" key="1">
    <citation type="journal article" date="2019" name="Int. J. Syst. Evol. Microbiol.">
        <title>The Global Catalogue of Microorganisms (GCM) 10K type strain sequencing project: providing services to taxonomists for standard genome sequencing and annotation.</title>
        <authorList>
            <consortium name="The Broad Institute Genomics Platform"/>
            <consortium name="The Broad Institute Genome Sequencing Center for Infectious Disease"/>
            <person name="Wu L."/>
            <person name="Ma J."/>
        </authorList>
    </citation>
    <scope>NUCLEOTIDE SEQUENCE [LARGE SCALE GENOMIC DNA]</scope>
    <source>
        <strain evidence="8">CGMCC 4.7330</strain>
    </source>
</reference>
<dbReference type="InterPro" id="IPR006054">
    <property type="entry name" value="DnaQ"/>
</dbReference>
<feature type="domain" description="Exonuclease" evidence="6">
    <location>
        <begin position="5"/>
        <end position="170"/>
    </location>
</feature>
<gene>
    <name evidence="7" type="ORF">ACFO0B_09245</name>
</gene>
<evidence type="ECO:0000256" key="3">
    <source>
        <dbReference type="ARBA" id="ARBA00022839"/>
    </source>
</evidence>
<evidence type="ECO:0000259" key="5">
    <source>
        <dbReference type="SMART" id="SM00292"/>
    </source>
</evidence>
<dbReference type="CDD" id="cd06127">
    <property type="entry name" value="DEDDh"/>
    <property type="match status" value="1"/>
</dbReference>
<keyword evidence="2" id="KW-0378">Hydrolase</keyword>
<evidence type="ECO:0000256" key="1">
    <source>
        <dbReference type="ARBA" id="ARBA00022722"/>
    </source>
</evidence>
<evidence type="ECO:0000313" key="8">
    <source>
        <dbReference type="Proteomes" id="UP001595696"/>
    </source>
</evidence>
<dbReference type="InterPro" id="IPR013520">
    <property type="entry name" value="Ribonucl_H"/>
</dbReference>
<dbReference type="PANTHER" id="PTHR30231:SF4">
    <property type="entry name" value="PROTEIN NEN2"/>
    <property type="match status" value="1"/>
</dbReference>
<proteinExistence type="predicted"/>
<feature type="domain" description="BRCT" evidence="5">
    <location>
        <begin position="210"/>
        <end position="288"/>
    </location>
</feature>
<accession>A0ABV8DRU8</accession>
<dbReference type="NCBIfam" id="TIGR00573">
    <property type="entry name" value="dnaq"/>
    <property type="match status" value="1"/>
</dbReference>
<keyword evidence="1" id="KW-0540">Nuclease</keyword>
<keyword evidence="8" id="KW-1185">Reference proteome</keyword>
<dbReference type="InterPro" id="IPR003325">
    <property type="entry name" value="TerD"/>
</dbReference>
<dbReference type="SUPFAM" id="SSF52113">
    <property type="entry name" value="BRCT domain"/>
    <property type="match status" value="1"/>
</dbReference>
<dbReference type="InterPro" id="IPR001357">
    <property type="entry name" value="BRCT_dom"/>
</dbReference>
<name>A0ABV8DRU8_9NOCA</name>
<dbReference type="Gene3D" id="3.30.420.10">
    <property type="entry name" value="Ribonuclease H-like superfamily/Ribonuclease H"/>
    <property type="match status" value="1"/>
</dbReference>
<dbReference type="CDD" id="cd06974">
    <property type="entry name" value="TerD_like"/>
    <property type="match status" value="1"/>
</dbReference>
<feature type="domain" description="BRCT" evidence="5">
    <location>
        <begin position="353"/>
        <end position="431"/>
    </location>
</feature>
<dbReference type="Pfam" id="PF00929">
    <property type="entry name" value="RNase_T"/>
    <property type="match status" value="1"/>
</dbReference>
<dbReference type="SUPFAM" id="SSF53098">
    <property type="entry name" value="Ribonuclease H-like"/>
    <property type="match status" value="1"/>
</dbReference>
<dbReference type="Gene3D" id="2.60.60.30">
    <property type="entry name" value="sav2460 like domains"/>
    <property type="match status" value="1"/>
</dbReference>
<dbReference type="InterPro" id="IPR012337">
    <property type="entry name" value="RNaseH-like_sf"/>
</dbReference>
<dbReference type="RefSeq" id="WP_378611927.1">
    <property type="nucleotide sequence ID" value="NZ_JBHSAX010000009.1"/>
</dbReference>
<keyword evidence="3 7" id="KW-0269">Exonuclease</keyword>
<dbReference type="Pfam" id="PF02342">
    <property type="entry name" value="TerD"/>
    <property type="match status" value="1"/>
</dbReference>
<sequence length="596" mass="62276">MELGSYALVDVETTGLRPGQHRVLSVAALLLDDAGAVVREFHTLVDPGGDPGPVHIHGLTREILCGAPEFGRVAGELAGVLNGRVLVAHNARFDHGFLAAEFRRAGVRMPVRSRMCTLALARRIALPTVDFKLATLAAHYGVVQRRAHDALDDTRVLAGVLRGLAGDAARLGIAAPVLDCVDEPARWPRSRVGAKPVCEYRYPGKLLAGEPLVQGMKVAITGDTALEREVLVARAEAAGLDVTGAVSGRTSVLVCNDPGSGSAKARRARELGTVVVREGEFLRLLGDVRAGKALGAVPAGASQDQDAGAGGPLDGVRAGRAVGVGHGAVGVQEKPAGAPQGDRGARDTVTETRGPLTGRRILVLGGTHAEAARIRAAITTLGGSAAANLSARVTDVVALTGGRADQRLARAQKLGLPIHGPELVQHSTPTAVGGTTTLARGQAVDLPDQSRWTIRAAWHTHTVDLVAFLLDDTEMVTADADFVFYNQPETQGATLTRDGPAEQAVELDLTALRPGRTRIVIAAALEQPGITFGDVGPVELDIDGFAQATLDAATEERTLLLAEVYRRGERWRLRAIGQGYPTGLAELAAGYGVELG</sequence>
<dbReference type="InterPro" id="IPR036420">
    <property type="entry name" value="BRCT_dom_sf"/>
</dbReference>
<evidence type="ECO:0000259" key="6">
    <source>
        <dbReference type="SMART" id="SM00479"/>
    </source>
</evidence>
<dbReference type="Pfam" id="PF00533">
    <property type="entry name" value="BRCT"/>
    <property type="match status" value="1"/>
</dbReference>
<organism evidence="7 8">
    <name type="scientific">Nocardia jiangsuensis</name>
    <dbReference type="NCBI Taxonomy" id="1691563"/>
    <lineage>
        <taxon>Bacteria</taxon>
        <taxon>Bacillati</taxon>
        <taxon>Actinomycetota</taxon>
        <taxon>Actinomycetes</taxon>
        <taxon>Mycobacteriales</taxon>
        <taxon>Nocardiaceae</taxon>
        <taxon>Nocardia</taxon>
    </lineage>
</organism>
<dbReference type="Gene3D" id="3.40.50.10190">
    <property type="entry name" value="BRCT domain"/>
    <property type="match status" value="1"/>
</dbReference>
<dbReference type="Proteomes" id="UP001595696">
    <property type="component" value="Unassembled WGS sequence"/>
</dbReference>
<dbReference type="GO" id="GO:0004527">
    <property type="term" value="F:exonuclease activity"/>
    <property type="evidence" value="ECO:0007669"/>
    <property type="project" value="UniProtKB-KW"/>
</dbReference>
<dbReference type="SMART" id="SM00292">
    <property type="entry name" value="BRCT"/>
    <property type="match status" value="2"/>
</dbReference>
<evidence type="ECO:0000256" key="4">
    <source>
        <dbReference type="SAM" id="MobiDB-lite"/>
    </source>
</evidence>
<evidence type="ECO:0000313" key="7">
    <source>
        <dbReference type="EMBL" id="MFC3962167.1"/>
    </source>
</evidence>
<feature type="region of interest" description="Disordered" evidence="4">
    <location>
        <begin position="330"/>
        <end position="351"/>
    </location>
</feature>